<dbReference type="GO" id="GO:0015297">
    <property type="term" value="F:antiporter activity"/>
    <property type="evidence" value="ECO:0007669"/>
    <property type="project" value="InterPro"/>
</dbReference>
<dbReference type="Gene3D" id="1.20.1530.20">
    <property type="match status" value="1"/>
</dbReference>
<sequence length="906" mass="97891">MPVLSEATIKLFKTLTDRAVAEGEGGLLTGTDPSAFNTTDPLRLWIIQVGVIIMMAQLLSLGLARIRQPKVIAEVLGGILLGPTALGRIPGFTEHVFPSESLPYLSLVANIGLCLFLFLVGLEIDTSVVKRNARLSIIVSLAGIALPFALGSGLSVPLYHHFVDPSVHFTYFMLFTGVAYSITAFPVLCRILTELKLLDTTVGIVVLSAGVGNDVVGWSLLALSVALVNAGSGLTALWILFVCIAFAIFLLWPVKRVMLWLARKTGSIENGPTMSYMTVVILLLWGAAFFTDAIGVNAIFGAFLVGIIVPREGGLAITLTEKLEDMVSIVFLPLYFTLSGLNTNLGLLDNGLTWAFTIAIICLSFSGKFGGCTLAARLSGFGWREASTIGSLMSCKGLVELIVLNVGLEAGILSPRVFSMFVLEALTLTFLTTPLVSALYPPELRVRASDLPGKRPVTRDEDGPDRESPLLAANDDWPWRYRFTVVLDKLEHVPGVLALTQLVLPKPPDPSAAMSVTSAAETIDLKKPEVVVNALRLIELSDRTSAVMKSSVADTLKDTDPLLGIFRMFGELNDLPVSTSLSVVPYEDLPHSVADHAARHASQLILLPWLPSTSQNPMEGDLTNLTPKASKYEYNPFEAFFGSLSKGDKSGSTTHSQFVRGVFAQSKSDVALFIDTGDRSGAGGSHHVFLPFFGGPDDRLALEFVVQLCLNPKMTATIVRYIKRDAEVPPLERPENAYLGDMAQVPSLPFPLATPKDHTIGIQSIGFADTVYAPQSTQTRLQSETADSVTWSRYALPNPGADIPNSLRAALSRIEFSDFSTPTPLRAAIQRASAIRAVHRRLLIVAGRSRRLATESHHRELKEIFEEYRTTGPELVTRTIGDVASSMVISSSASALVVLQAVIPLE</sequence>
<evidence type="ECO:0000256" key="7">
    <source>
        <dbReference type="SAM" id="Phobius"/>
    </source>
</evidence>
<gene>
    <name evidence="9" type="ORF">SCLCIDRAFT_392355</name>
</gene>
<keyword evidence="4 7" id="KW-1133">Transmembrane helix</keyword>
<keyword evidence="5" id="KW-0406">Ion transport</keyword>
<evidence type="ECO:0000256" key="6">
    <source>
        <dbReference type="ARBA" id="ARBA00023136"/>
    </source>
</evidence>
<reference evidence="9 10" key="1">
    <citation type="submission" date="2014-04" db="EMBL/GenBank/DDBJ databases">
        <authorList>
            <consortium name="DOE Joint Genome Institute"/>
            <person name="Kuo A."/>
            <person name="Kohler A."/>
            <person name="Nagy L.G."/>
            <person name="Floudas D."/>
            <person name="Copeland A."/>
            <person name="Barry K.W."/>
            <person name="Cichocki N."/>
            <person name="Veneault-Fourrey C."/>
            <person name="LaButti K."/>
            <person name="Lindquist E.A."/>
            <person name="Lipzen A."/>
            <person name="Lundell T."/>
            <person name="Morin E."/>
            <person name="Murat C."/>
            <person name="Sun H."/>
            <person name="Tunlid A."/>
            <person name="Henrissat B."/>
            <person name="Grigoriev I.V."/>
            <person name="Hibbett D.S."/>
            <person name="Martin F."/>
            <person name="Nordberg H.P."/>
            <person name="Cantor M.N."/>
            <person name="Hua S.X."/>
        </authorList>
    </citation>
    <scope>NUCLEOTIDE SEQUENCE [LARGE SCALE GENOMIC DNA]</scope>
    <source>
        <strain evidence="9 10">Foug A</strain>
    </source>
</reference>
<dbReference type="HOGENOM" id="CLU_005126_10_1_1"/>
<dbReference type="FunCoup" id="A0A0C2YX69">
    <property type="interactions" value="18"/>
</dbReference>
<dbReference type="EMBL" id="KN822160">
    <property type="protein sequence ID" value="KIM54183.1"/>
    <property type="molecule type" value="Genomic_DNA"/>
</dbReference>
<feature type="transmembrane region" description="Helical" evidence="7">
    <location>
        <begin position="204"/>
        <end position="228"/>
    </location>
</feature>
<protein>
    <recommendedName>
        <fullName evidence="8">Cation/H+ exchanger transmembrane domain-containing protein</fullName>
    </recommendedName>
</protein>
<dbReference type="GO" id="GO:0016020">
    <property type="term" value="C:membrane"/>
    <property type="evidence" value="ECO:0007669"/>
    <property type="project" value="UniProtKB-SubCell"/>
</dbReference>
<keyword evidence="3 7" id="KW-0812">Transmembrane</keyword>
<keyword evidence="2" id="KW-0813">Transport</keyword>
<evidence type="ECO:0000256" key="4">
    <source>
        <dbReference type="ARBA" id="ARBA00022989"/>
    </source>
</evidence>
<evidence type="ECO:0000256" key="5">
    <source>
        <dbReference type="ARBA" id="ARBA00023065"/>
    </source>
</evidence>
<feature type="transmembrane region" description="Helical" evidence="7">
    <location>
        <begin position="328"/>
        <end position="347"/>
    </location>
</feature>
<feature type="domain" description="Cation/H+ exchanger transmembrane" evidence="8">
    <location>
        <begin position="54"/>
        <end position="435"/>
    </location>
</feature>
<feature type="transmembrane region" description="Helical" evidence="7">
    <location>
        <begin position="234"/>
        <end position="254"/>
    </location>
</feature>
<dbReference type="InterPro" id="IPR038770">
    <property type="entry name" value="Na+/solute_symporter_sf"/>
</dbReference>
<evidence type="ECO:0000259" key="8">
    <source>
        <dbReference type="Pfam" id="PF00999"/>
    </source>
</evidence>
<dbReference type="InParanoid" id="A0A0C2YX69"/>
<feature type="transmembrane region" description="Helical" evidence="7">
    <location>
        <begin position="101"/>
        <end position="122"/>
    </location>
</feature>
<evidence type="ECO:0000313" key="10">
    <source>
        <dbReference type="Proteomes" id="UP000053989"/>
    </source>
</evidence>
<proteinExistence type="predicted"/>
<feature type="transmembrane region" description="Helical" evidence="7">
    <location>
        <begin position="388"/>
        <end position="408"/>
    </location>
</feature>
<feature type="transmembrane region" description="Helical" evidence="7">
    <location>
        <begin position="275"/>
        <end position="308"/>
    </location>
</feature>
<feature type="transmembrane region" description="Helical" evidence="7">
    <location>
        <begin position="354"/>
        <end position="376"/>
    </location>
</feature>
<keyword evidence="6 7" id="KW-0472">Membrane</keyword>
<accession>A0A0C2YX69</accession>
<feature type="transmembrane region" description="Helical" evidence="7">
    <location>
        <begin position="134"/>
        <end position="159"/>
    </location>
</feature>
<evidence type="ECO:0000256" key="1">
    <source>
        <dbReference type="ARBA" id="ARBA00004141"/>
    </source>
</evidence>
<dbReference type="Pfam" id="PF00999">
    <property type="entry name" value="Na_H_Exchanger"/>
    <property type="match status" value="1"/>
</dbReference>
<dbReference type="STRING" id="1036808.A0A0C2YX69"/>
<feature type="transmembrane region" description="Helical" evidence="7">
    <location>
        <begin position="42"/>
        <end position="64"/>
    </location>
</feature>
<keyword evidence="10" id="KW-1185">Reference proteome</keyword>
<evidence type="ECO:0000313" key="9">
    <source>
        <dbReference type="EMBL" id="KIM54183.1"/>
    </source>
</evidence>
<evidence type="ECO:0000256" key="2">
    <source>
        <dbReference type="ARBA" id="ARBA00022448"/>
    </source>
</evidence>
<dbReference type="GO" id="GO:1902600">
    <property type="term" value="P:proton transmembrane transport"/>
    <property type="evidence" value="ECO:0007669"/>
    <property type="project" value="InterPro"/>
</dbReference>
<feature type="transmembrane region" description="Helical" evidence="7">
    <location>
        <begin position="171"/>
        <end position="192"/>
    </location>
</feature>
<dbReference type="PANTHER" id="PTHR32468:SF0">
    <property type="entry name" value="K(+)_H(+) ANTIPORTER 1"/>
    <property type="match status" value="1"/>
</dbReference>
<organism evidence="9 10">
    <name type="scientific">Scleroderma citrinum Foug A</name>
    <dbReference type="NCBI Taxonomy" id="1036808"/>
    <lineage>
        <taxon>Eukaryota</taxon>
        <taxon>Fungi</taxon>
        <taxon>Dikarya</taxon>
        <taxon>Basidiomycota</taxon>
        <taxon>Agaricomycotina</taxon>
        <taxon>Agaricomycetes</taxon>
        <taxon>Agaricomycetidae</taxon>
        <taxon>Boletales</taxon>
        <taxon>Sclerodermatineae</taxon>
        <taxon>Sclerodermataceae</taxon>
        <taxon>Scleroderma</taxon>
    </lineage>
</organism>
<evidence type="ECO:0000256" key="3">
    <source>
        <dbReference type="ARBA" id="ARBA00022692"/>
    </source>
</evidence>
<dbReference type="InterPro" id="IPR006153">
    <property type="entry name" value="Cation/H_exchanger_TM"/>
</dbReference>
<name>A0A0C2YX69_9AGAM</name>
<dbReference type="PANTHER" id="PTHR32468">
    <property type="entry name" value="CATION/H + ANTIPORTER"/>
    <property type="match status" value="1"/>
</dbReference>
<comment type="subcellular location">
    <subcellularLocation>
        <location evidence="1">Membrane</location>
        <topology evidence="1">Multi-pass membrane protein</topology>
    </subcellularLocation>
</comment>
<dbReference type="OrthoDB" id="2687058at2759"/>
<dbReference type="Proteomes" id="UP000053989">
    <property type="component" value="Unassembled WGS sequence"/>
</dbReference>
<dbReference type="AlphaFoldDB" id="A0A0C2YX69"/>
<dbReference type="InterPro" id="IPR050794">
    <property type="entry name" value="CPA2_transporter"/>
</dbReference>
<feature type="transmembrane region" description="Helical" evidence="7">
    <location>
        <begin position="71"/>
        <end position="89"/>
    </location>
</feature>
<reference evidence="10" key="2">
    <citation type="submission" date="2015-01" db="EMBL/GenBank/DDBJ databases">
        <title>Evolutionary Origins and Diversification of the Mycorrhizal Mutualists.</title>
        <authorList>
            <consortium name="DOE Joint Genome Institute"/>
            <consortium name="Mycorrhizal Genomics Consortium"/>
            <person name="Kohler A."/>
            <person name="Kuo A."/>
            <person name="Nagy L.G."/>
            <person name="Floudas D."/>
            <person name="Copeland A."/>
            <person name="Barry K.W."/>
            <person name="Cichocki N."/>
            <person name="Veneault-Fourrey C."/>
            <person name="LaButti K."/>
            <person name="Lindquist E.A."/>
            <person name="Lipzen A."/>
            <person name="Lundell T."/>
            <person name="Morin E."/>
            <person name="Murat C."/>
            <person name="Riley R."/>
            <person name="Ohm R."/>
            <person name="Sun H."/>
            <person name="Tunlid A."/>
            <person name="Henrissat B."/>
            <person name="Grigoriev I.V."/>
            <person name="Hibbett D.S."/>
            <person name="Martin F."/>
        </authorList>
    </citation>
    <scope>NUCLEOTIDE SEQUENCE [LARGE SCALE GENOMIC DNA]</scope>
    <source>
        <strain evidence="10">Foug A</strain>
    </source>
</reference>